<sequence length="148" mass="16588">MGMADKIKSNLDTAQNDQEVLLKNQFNSGTKVLMEKFLENVQAGEVSLNSINDYNQLFKIFQEVNHLTAEDGAEGNGKPPKLSLAEEDSIENKLKVDTRRVMESDGQMVDKKQIDINDIKNLSEKDVDDIAIDRTTILNNRNGGFDVD</sequence>
<dbReference type="Proteomes" id="UP000308874">
    <property type="component" value="Segment"/>
</dbReference>
<organism evidence="1 2">
    <name type="scientific">Lactobacillus phage 521B</name>
    <dbReference type="NCBI Taxonomy" id="2510942"/>
    <lineage>
        <taxon>Viruses</taxon>
        <taxon>Duplodnaviria</taxon>
        <taxon>Heunggongvirae</taxon>
        <taxon>Uroviricota</taxon>
        <taxon>Caudoviricetes</taxon>
        <taxon>Herelleviridae</taxon>
        <taxon>Tybeckvirus</taxon>
        <taxon>Tybeckvirus tv521B</taxon>
    </lineage>
</organism>
<gene>
    <name evidence="1" type="ORF">B521_0091</name>
</gene>
<evidence type="ECO:0000313" key="2">
    <source>
        <dbReference type="Proteomes" id="UP000308874"/>
    </source>
</evidence>
<name>A0A4Y5FEG5_9CAUD</name>
<dbReference type="EMBL" id="MK504443">
    <property type="protein sequence ID" value="QBJ03441.1"/>
    <property type="molecule type" value="Genomic_DNA"/>
</dbReference>
<accession>A0A4Y5FEG5</accession>
<evidence type="ECO:0000313" key="1">
    <source>
        <dbReference type="EMBL" id="QBJ03441.1"/>
    </source>
</evidence>
<protein>
    <submittedName>
        <fullName evidence="1">Uncharacterized protein</fullName>
    </submittedName>
</protein>
<reference evidence="1 2" key="1">
    <citation type="submission" date="2019-02" db="EMBL/GenBank/DDBJ databases">
        <title>Isolation of virulent Lactobacillus brevis phages.</title>
        <authorList>
            <person name="Feyereisen M."/>
            <person name="Mahony J."/>
            <person name="O'Sullivan T."/>
            <person name="van Sinderen D."/>
        </authorList>
    </citation>
    <scope>NUCLEOTIDE SEQUENCE [LARGE SCALE GENOMIC DNA]</scope>
</reference>
<proteinExistence type="predicted"/>
<keyword evidence="2" id="KW-1185">Reference proteome</keyword>